<keyword evidence="18" id="KW-0479">Metal-binding</keyword>
<evidence type="ECO:0000256" key="13">
    <source>
        <dbReference type="ARBA" id="ARBA00023209"/>
    </source>
</evidence>
<keyword evidence="14" id="KW-1208">Phospholipid metabolism</keyword>
<evidence type="ECO:0000256" key="9">
    <source>
        <dbReference type="ARBA" id="ARBA00022840"/>
    </source>
</evidence>
<evidence type="ECO:0000313" key="20">
    <source>
        <dbReference type="EMBL" id="TGJ75741.1"/>
    </source>
</evidence>
<evidence type="ECO:0000256" key="18">
    <source>
        <dbReference type="PIRSR" id="PIRSR600829-4"/>
    </source>
</evidence>
<reference evidence="20 21" key="1">
    <citation type="submission" date="2019-04" db="EMBL/GenBank/DDBJ databases">
        <authorList>
            <person name="Poehlein A."/>
            <person name="Bengelsdorf F.R."/>
            <person name="Duerre P."/>
            <person name="Daniel R."/>
        </authorList>
    </citation>
    <scope>NUCLEOTIDE SEQUENCE [LARGE SCALE GENOMIC DNA]</scope>
    <source>
        <strain evidence="20 21">BS-1</strain>
    </source>
</reference>
<comment type="caution">
    <text evidence="20">The sequence shown here is derived from an EMBL/GenBank/DDBJ whole genome shotgun (WGS) entry which is preliminary data.</text>
</comment>
<feature type="binding site" evidence="18">
    <location>
        <position position="21"/>
    </location>
    <ligand>
        <name>a divalent metal cation</name>
        <dbReference type="ChEBI" id="CHEBI:60240"/>
    </ligand>
</feature>
<comment type="subcellular location">
    <subcellularLocation>
        <location evidence="1">Cell membrane</location>
        <topology evidence="1">Multi-pass membrane protein</topology>
    </subcellularLocation>
</comment>
<keyword evidence="11" id="KW-0443">Lipid metabolism</keyword>
<evidence type="ECO:0000256" key="2">
    <source>
        <dbReference type="ARBA" id="ARBA00005967"/>
    </source>
</evidence>
<evidence type="ECO:0000313" key="21">
    <source>
        <dbReference type="Proteomes" id="UP000297714"/>
    </source>
</evidence>
<evidence type="ECO:0000256" key="5">
    <source>
        <dbReference type="ARBA" id="ARBA00022679"/>
    </source>
</evidence>
<sequence>MRLFKSFKYAFRGIVYCVNNERNMRIHTVAALYVFVFSLFFEMSRTSYAAIFLAVAMVMAAELFNTVAEELCDMSAASFNPVVRIVKDMAAGAVLVCAVFAVAVGICVFWQPAAFLQIFQFFTSKPLMLLALAVSLVISIVFIISGPTGIRDRIRRKREE</sequence>
<feature type="active site" description="Proton acceptor" evidence="15">
    <location>
        <position position="62"/>
    </location>
</feature>
<keyword evidence="4" id="KW-0444">Lipid biosynthesis</keyword>
<keyword evidence="5 20" id="KW-0808">Transferase</keyword>
<dbReference type="OrthoDB" id="9789934at2"/>
<keyword evidence="3" id="KW-1003">Cell membrane</keyword>
<dbReference type="PANTHER" id="PTHR34299:SF1">
    <property type="entry name" value="DIACYLGLYCEROL KINASE"/>
    <property type="match status" value="1"/>
</dbReference>
<feature type="binding site" evidence="16">
    <location>
        <position position="62"/>
    </location>
    <ligand>
        <name>substrate</name>
    </ligand>
</feature>
<comment type="cofactor">
    <cofactor evidence="18">
        <name>Mg(2+)</name>
        <dbReference type="ChEBI" id="CHEBI:18420"/>
    </cofactor>
    <text evidence="18">Mn(2+), Zn(2+), Cd(2+) and Co(2+) support activity to lesser extents.</text>
</comment>
<dbReference type="PANTHER" id="PTHR34299">
    <property type="entry name" value="DIACYLGLYCEROL KINASE"/>
    <property type="match status" value="1"/>
</dbReference>
<dbReference type="EMBL" id="SRMQ01000011">
    <property type="protein sequence ID" value="TGJ75741.1"/>
    <property type="molecule type" value="Genomic_DNA"/>
</dbReference>
<keyword evidence="13" id="KW-0594">Phospholipid biosynthesis</keyword>
<comment type="similarity">
    <text evidence="2">Belongs to the bacterial diacylglycerol kinase family.</text>
</comment>
<evidence type="ECO:0000256" key="10">
    <source>
        <dbReference type="ARBA" id="ARBA00022989"/>
    </source>
</evidence>
<dbReference type="GO" id="GO:0046872">
    <property type="term" value="F:metal ion binding"/>
    <property type="evidence" value="ECO:0007669"/>
    <property type="project" value="UniProtKB-KW"/>
</dbReference>
<feature type="transmembrane region" description="Helical" evidence="19">
    <location>
        <begin position="127"/>
        <end position="150"/>
    </location>
</feature>
<dbReference type="GO" id="GO:0005524">
    <property type="term" value="F:ATP binding"/>
    <property type="evidence" value="ECO:0007669"/>
    <property type="project" value="UniProtKB-KW"/>
</dbReference>
<dbReference type="InterPro" id="IPR000829">
    <property type="entry name" value="DAGK"/>
</dbReference>
<evidence type="ECO:0000256" key="7">
    <source>
        <dbReference type="ARBA" id="ARBA00022741"/>
    </source>
</evidence>
<keyword evidence="9 17" id="KW-0067">ATP-binding</keyword>
<evidence type="ECO:0000256" key="16">
    <source>
        <dbReference type="PIRSR" id="PIRSR600829-2"/>
    </source>
</evidence>
<keyword evidence="8 20" id="KW-0418">Kinase</keyword>
<evidence type="ECO:0000256" key="3">
    <source>
        <dbReference type="ARBA" id="ARBA00022475"/>
    </source>
</evidence>
<protein>
    <submittedName>
        <fullName evidence="20">Undecaprenol kinase</fullName>
        <ecNumber evidence="20">2.7.1.66</ecNumber>
    </submittedName>
</protein>
<name>A0A4Z0Y901_9FIRM</name>
<proteinExistence type="inferred from homology"/>
<keyword evidence="10 19" id="KW-1133">Transmembrane helix</keyword>
<dbReference type="Gene3D" id="1.10.287.3610">
    <property type="match status" value="1"/>
</dbReference>
<dbReference type="GO" id="GO:0008654">
    <property type="term" value="P:phospholipid biosynthetic process"/>
    <property type="evidence" value="ECO:0007669"/>
    <property type="project" value="UniProtKB-KW"/>
</dbReference>
<feature type="binding site" evidence="17">
    <location>
        <position position="21"/>
    </location>
    <ligand>
        <name>ATP</name>
        <dbReference type="ChEBI" id="CHEBI:30616"/>
    </ligand>
</feature>
<feature type="binding site" evidence="18">
    <location>
        <position position="69"/>
    </location>
    <ligand>
        <name>a divalent metal cation</name>
        <dbReference type="ChEBI" id="CHEBI:60240"/>
    </ligand>
</feature>
<keyword evidence="12 19" id="KW-0472">Membrane</keyword>
<dbReference type="RefSeq" id="WP_135660602.1">
    <property type="nucleotide sequence ID" value="NZ_SRMQ01000011.1"/>
</dbReference>
<dbReference type="InterPro" id="IPR036945">
    <property type="entry name" value="DAGK_sf"/>
</dbReference>
<keyword evidence="6 19" id="KW-0812">Transmembrane</keyword>
<accession>A0A4Z0Y901</accession>
<feature type="binding site" evidence="17">
    <location>
        <begin position="87"/>
        <end position="88"/>
    </location>
    <ligand>
        <name>ATP</name>
        <dbReference type="ChEBI" id="CHEBI:30616"/>
    </ligand>
</feature>
<evidence type="ECO:0000256" key="4">
    <source>
        <dbReference type="ARBA" id="ARBA00022516"/>
    </source>
</evidence>
<feature type="transmembrane region" description="Helical" evidence="19">
    <location>
        <begin position="47"/>
        <end position="68"/>
    </location>
</feature>
<dbReference type="Proteomes" id="UP000297714">
    <property type="component" value="Unassembled WGS sequence"/>
</dbReference>
<dbReference type="EC" id="2.7.1.66" evidence="20"/>
<feature type="binding site" evidence="17">
    <location>
        <position position="2"/>
    </location>
    <ligand>
        <name>ATP</name>
        <dbReference type="ChEBI" id="CHEBI:30616"/>
    </ligand>
</feature>
<feature type="binding site" evidence="16">
    <location>
        <position position="2"/>
    </location>
    <ligand>
        <name>substrate</name>
    </ligand>
</feature>
<dbReference type="InterPro" id="IPR033717">
    <property type="entry name" value="UDPK"/>
</dbReference>
<dbReference type="Pfam" id="PF01219">
    <property type="entry name" value="DAGK_prokar"/>
    <property type="match status" value="1"/>
</dbReference>
<organism evidence="20 21">
    <name type="scientific">Caproiciproducens galactitolivorans</name>
    <dbReference type="NCBI Taxonomy" id="642589"/>
    <lineage>
        <taxon>Bacteria</taxon>
        <taxon>Bacillati</taxon>
        <taxon>Bacillota</taxon>
        <taxon>Clostridia</taxon>
        <taxon>Eubacteriales</taxon>
        <taxon>Acutalibacteraceae</taxon>
        <taxon>Caproiciproducens</taxon>
    </lineage>
</organism>
<feature type="binding site" evidence="17">
    <location>
        <position position="9"/>
    </location>
    <ligand>
        <name>ATP</name>
        <dbReference type="ChEBI" id="CHEBI:30616"/>
    </ligand>
</feature>
<feature type="transmembrane region" description="Helical" evidence="19">
    <location>
        <begin position="89"/>
        <end position="115"/>
    </location>
</feature>
<evidence type="ECO:0000256" key="6">
    <source>
        <dbReference type="ARBA" id="ARBA00022692"/>
    </source>
</evidence>
<evidence type="ECO:0000256" key="17">
    <source>
        <dbReference type="PIRSR" id="PIRSR600829-3"/>
    </source>
</evidence>
<evidence type="ECO:0000256" key="12">
    <source>
        <dbReference type="ARBA" id="ARBA00023136"/>
    </source>
</evidence>
<keyword evidence="21" id="KW-1185">Reference proteome</keyword>
<evidence type="ECO:0000256" key="11">
    <source>
        <dbReference type="ARBA" id="ARBA00023098"/>
    </source>
</evidence>
<keyword evidence="18" id="KW-0460">Magnesium</keyword>
<dbReference type="GO" id="GO:0005886">
    <property type="term" value="C:plasma membrane"/>
    <property type="evidence" value="ECO:0007669"/>
    <property type="project" value="UniProtKB-SubCell"/>
</dbReference>
<evidence type="ECO:0000256" key="15">
    <source>
        <dbReference type="PIRSR" id="PIRSR600829-1"/>
    </source>
</evidence>
<keyword evidence="7 17" id="KW-0547">Nucleotide-binding</keyword>
<evidence type="ECO:0000256" key="19">
    <source>
        <dbReference type="SAM" id="Phobius"/>
    </source>
</evidence>
<dbReference type="AlphaFoldDB" id="A0A4Z0Y901"/>
<evidence type="ECO:0000256" key="8">
    <source>
        <dbReference type="ARBA" id="ARBA00022777"/>
    </source>
</evidence>
<feature type="binding site" evidence="17">
    <location>
        <position position="69"/>
    </location>
    <ligand>
        <name>ATP</name>
        <dbReference type="ChEBI" id="CHEBI:30616"/>
    </ligand>
</feature>
<evidence type="ECO:0000256" key="1">
    <source>
        <dbReference type="ARBA" id="ARBA00004651"/>
    </source>
</evidence>
<feature type="transmembrane region" description="Helical" evidence="19">
    <location>
        <begin position="24"/>
        <end position="41"/>
    </location>
</feature>
<dbReference type="CDD" id="cd14265">
    <property type="entry name" value="UDPK_IM_like"/>
    <property type="match status" value="1"/>
</dbReference>
<gene>
    <name evidence="20" type="primary">dgkA</name>
    <name evidence="20" type="ORF">CAGA_21190</name>
</gene>
<evidence type="ECO:0000256" key="14">
    <source>
        <dbReference type="ARBA" id="ARBA00023264"/>
    </source>
</evidence>
<dbReference type="GO" id="GO:0036433">
    <property type="term" value="F:di-trans, poly-cis-undecaprenol kinase activity"/>
    <property type="evidence" value="ECO:0007669"/>
    <property type="project" value="UniProtKB-EC"/>
</dbReference>